<keyword evidence="4 6" id="KW-0288">FMN</keyword>
<dbReference type="SMART" id="SM00900">
    <property type="entry name" value="FMN_bind"/>
    <property type="match status" value="1"/>
</dbReference>
<comment type="function">
    <text evidence="6">Part of a membrane-bound complex that couples electron transfer with translocation of ions across the membrane.</text>
</comment>
<organism evidence="8 9">
    <name type="scientific">Pseudomonas maumuensis</name>
    <dbReference type="NCBI Taxonomy" id="2842354"/>
    <lineage>
        <taxon>Bacteria</taxon>
        <taxon>Pseudomonadati</taxon>
        <taxon>Pseudomonadota</taxon>
        <taxon>Gammaproteobacteria</taxon>
        <taxon>Pseudomonadales</taxon>
        <taxon>Pseudomonadaceae</taxon>
        <taxon>Pseudomonas</taxon>
    </lineage>
</organism>
<evidence type="ECO:0000256" key="2">
    <source>
        <dbReference type="ARBA" id="ARBA00022553"/>
    </source>
</evidence>
<evidence type="ECO:0000259" key="7">
    <source>
        <dbReference type="SMART" id="SM00900"/>
    </source>
</evidence>
<keyword evidence="1 6" id="KW-0813">Transport</keyword>
<evidence type="ECO:0000256" key="4">
    <source>
        <dbReference type="ARBA" id="ARBA00022643"/>
    </source>
</evidence>
<dbReference type="Proteomes" id="UP000824010">
    <property type="component" value="Chromosome"/>
</dbReference>
<keyword evidence="6" id="KW-0472">Membrane</keyword>
<comment type="cofactor">
    <cofactor evidence="6">
        <name>FMN</name>
        <dbReference type="ChEBI" id="CHEBI:58210"/>
    </cofactor>
</comment>
<reference evidence="8 9" key="1">
    <citation type="journal article" date="2021" name="Microorganisms">
        <title>The Ever-Expanding Pseudomonas Genus: Description of 43 New Species and Partition of the Pseudomonas putida Group.</title>
        <authorList>
            <person name="Girard L."/>
            <person name="Lood C."/>
            <person name="Hofte M."/>
            <person name="Vandamme P."/>
            <person name="Rokni-Zadeh H."/>
            <person name="van Noort V."/>
            <person name="Lavigne R."/>
            <person name="De Mot R."/>
        </authorList>
    </citation>
    <scope>NUCLEOTIDE SEQUENCE [LARGE SCALE GENOMIC DNA]</scope>
    <source>
        <strain evidence="8 9">COW77</strain>
    </source>
</reference>
<dbReference type="NCBIfam" id="TIGR01947">
    <property type="entry name" value="rnfG"/>
    <property type="match status" value="1"/>
</dbReference>
<dbReference type="PANTHER" id="PTHR36118">
    <property type="entry name" value="ION-TRANSLOCATING OXIDOREDUCTASE COMPLEX SUBUNIT G"/>
    <property type="match status" value="1"/>
</dbReference>
<evidence type="ECO:0000256" key="5">
    <source>
        <dbReference type="ARBA" id="ARBA00022982"/>
    </source>
</evidence>
<comment type="subcellular location">
    <subcellularLocation>
        <location evidence="6">Cell inner membrane</location>
        <topology evidence="6">Single-pass membrane protein</topology>
    </subcellularLocation>
</comment>
<dbReference type="PIRSF" id="PIRSF006091">
    <property type="entry name" value="E_trnsport_RnfG"/>
    <property type="match status" value="1"/>
</dbReference>
<dbReference type="EMBL" id="CP077077">
    <property type="protein sequence ID" value="QXH55607.1"/>
    <property type="molecule type" value="Genomic_DNA"/>
</dbReference>
<dbReference type="HAMAP" id="MF_00479">
    <property type="entry name" value="RsxG_RnfG"/>
    <property type="match status" value="1"/>
</dbReference>
<keyword evidence="6" id="KW-0812">Transmembrane</keyword>
<dbReference type="InterPro" id="IPR007329">
    <property type="entry name" value="FMN-bd"/>
</dbReference>
<keyword evidence="5 6" id="KW-0249">Electron transport</keyword>
<keyword evidence="6" id="KW-1278">Translocase</keyword>
<protein>
    <recommendedName>
        <fullName evidence="6">Ion-translocating oxidoreductase complex subunit G</fullName>
        <ecNumber evidence="6">7.-.-.-</ecNumber>
    </recommendedName>
    <alternativeName>
        <fullName evidence="6">Rnf electron transport complex subunit G</fullName>
    </alternativeName>
</protein>
<feature type="domain" description="FMN-binding" evidence="7">
    <location>
        <begin position="98"/>
        <end position="190"/>
    </location>
</feature>
<proteinExistence type="inferred from homology"/>
<comment type="similarity">
    <text evidence="6">Belongs to the RnfG family.</text>
</comment>
<name>A0ABX8NHG5_9PSED</name>
<keyword evidence="2 6" id="KW-0597">Phosphoprotein</keyword>
<dbReference type="EC" id="7.-.-.-" evidence="6"/>
<keyword evidence="6" id="KW-0997">Cell inner membrane</keyword>
<evidence type="ECO:0000313" key="8">
    <source>
        <dbReference type="EMBL" id="QXH55607.1"/>
    </source>
</evidence>
<keyword evidence="9" id="KW-1185">Reference proteome</keyword>
<evidence type="ECO:0000256" key="1">
    <source>
        <dbReference type="ARBA" id="ARBA00022448"/>
    </source>
</evidence>
<evidence type="ECO:0000256" key="3">
    <source>
        <dbReference type="ARBA" id="ARBA00022630"/>
    </source>
</evidence>
<accession>A0ABX8NHG5</accession>
<feature type="modified residue" description="FMN phosphoryl threonine" evidence="6">
    <location>
        <position position="173"/>
    </location>
</feature>
<dbReference type="Pfam" id="PF04205">
    <property type="entry name" value="FMN_bind"/>
    <property type="match status" value="1"/>
</dbReference>
<keyword evidence="3 6" id="KW-0285">Flavoprotein</keyword>
<dbReference type="PANTHER" id="PTHR36118:SF1">
    <property type="entry name" value="ION-TRANSLOCATING OXIDOREDUCTASE COMPLEX SUBUNIT G"/>
    <property type="match status" value="1"/>
</dbReference>
<keyword evidence="6" id="KW-1003">Cell membrane</keyword>
<keyword evidence="6" id="KW-1133">Transmembrane helix</keyword>
<gene>
    <name evidence="6" type="primary">rnfG</name>
    <name evidence="8" type="ORF">KSS90_20075</name>
</gene>
<dbReference type="InterPro" id="IPR010209">
    <property type="entry name" value="Ion_transpt_RnfG/RsxG"/>
</dbReference>
<evidence type="ECO:0000313" key="9">
    <source>
        <dbReference type="Proteomes" id="UP000824010"/>
    </source>
</evidence>
<sequence>MNARWRSAPWLLLVASLAVATTLAWQRFTAGPIAQAERQWREQQWLNVLPSGSYDNHPLQSPLALADTGLRRSRLLAGYRATLAGVPTAILLHSRFQGYAGAIEMLIAIAPNGRLMGMRVLEQEESPGLGDQLVNPANHWLEQFIGQGLQGIPEQAWAIKRDQGAFDQLAGATVTSRAVIEATQDALRYFDDHRPSLLGEARP</sequence>
<evidence type="ECO:0000256" key="6">
    <source>
        <dbReference type="HAMAP-Rule" id="MF_00479"/>
    </source>
</evidence>
<dbReference type="RefSeq" id="WP_217866979.1">
    <property type="nucleotide sequence ID" value="NZ_CP077077.1"/>
</dbReference>
<comment type="subunit">
    <text evidence="6">The complex is composed of six subunits: RnfA, RnfB, RnfC, RnfD, RnfE and RnfG.</text>
</comment>